<keyword evidence="1" id="KW-1133">Transmembrane helix</keyword>
<keyword evidence="1" id="KW-0812">Transmembrane</keyword>
<proteinExistence type="predicted"/>
<keyword evidence="1" id="KW-0472">Membrane</keyword>
<sequence length="30" mass="3373">MNRKTRTMISRVIVILLIIAMVAGILVSFL</sequence>
<gene>
    <name evidence="2" type="ORF">EV212_10427</name>
</gene>
<keyword evidence="3" id="KW-1185">Reference proteome</keyword>
<evidence type="ECO:0000313" key="2">
    <source>
        <dbReference type="EMBL" id="TCO84979.1"/>
    </source>
</evidence>
<reference evidence="2 3" key="1">
    <citation type="submission" date="2019-03" db="EMBL/GenBank/DDBJ databases">
        <title>Genomic Encyclopedia of Type Strains, Phase IV (KMG-IV): sequencing the most valuable type-strain genomes for metagenomic binning, comparative biology and taxonomic classification.</title>
        <authorList>
            <person name="Goeker M."/>
        </authorList>
    </citation>
    <scope>NUCLEOTIDE SEQUENCE [LARGE SCALE GENOMIC DNA]</scope>
    <source>
        <strain evidence="2 3">DSM 28559</strain>
    </source>
</reference>
<evidence type="ECO:0000313" key="3">
    <source>
        <dbReference type="Proteomes" id="UP000295711"/>
    </source>
</evidence>
<dbReference type="Proteomes" id="UP000295711">
    <property type="component" value="Unassembled WGS sequence"/>
</dbReference>
<feature type="transmembrane region" description="Helical" evidence="1">
    <location>
        <begin position="12"/>
        <end position="29"/>
    </location>
</feature>
<evidence type="ECO:0000256" key="1">
    <source>
        <dbReference type="SAM" id="Phobius"/>
    </source>
</evidence>
<organism evidence="2 3">
    <name type="scientific">Frisingicoccus caecimuris</name>
    <dbReference type="NCBI Taxonomy" id="1796636"/>
    <lineage>
        <taxon>Bacteria</taxon>
        <taxon>Bacillati</taxon>
        <taxon>Bacillota</taxon>
        <taxon>Clostridia</taxon>
        <taxon>Lachnospirales</taxon>
        <taxon>Lachnospiraceae</taxon>
        <taxon>Frisingicoccus</taxon>
    </lineage>
</organism>
<dbReference type="EMBL" id="SLXA01000004">
    <property type="protein sequence ID" value="TCO84979.1"/>
    <property type="molecule type" value="Genomic_DNA"/>
</dbReference>
<protein>
    <submittedName>
        <fullName evidence="2">Uncharacterized protein</fullName>
    </submittedName>
</protein>
<accession>A0A4R2LAG0</accession>
<comment type="caution">
    <text evidence="2">The sequence shown here is derived from an EMBL/GenBank/DDBJ whole genome shotgun (WGS) entry which is preliminary data.</text>
</comment>
<dbReference type="AlphaFoldDB" id="A0A4R2LAG0"/>
<name>A0A4R2LAG0_9FIRM</name>